<evidence type="ECO:0000256" key="5">
    <source>
        <dbReference type="ARBA" id="ARBA00023251"/>
    </source>
</evidence>
<evidence type="ECO:0000259" key="8">
    <source>
        <dbReference type="PROSITE" id="PS50850"/>
    </source>
</evidence>
<name>A0A1I6RT34_9ACTN</name>
<feature type="transmembrane region" description="Helical" evidence="7">
    <location>
        <begin position="453"/>
        <end position="474"/>
    </location>
</feature>
<dbReference type="PANTHER" id="PTHR42718:SF39">
    <property type="entry name" value="ACTINORHODIN TRANSPORTER-RELATED"/>
    <property type="match status" value="1"/>
</dbReference>
<evidence type="ECO:0000256" key="6">
    <source>
        <dbReference type="SAM" id="MobiDB-lite"/>
    </source>
</evidence>
<feature type="transmembrane region" description="Helical" evidence="7">
    <location>
        <begin position="88"/>
        <end position="105"/>
    </location>
</feature>
<evidence type="ECO:0000256" key="7">
    <source>
        <dbReference type="SAM" id="Phobius"/>
    </source>
</evidence>
<dbReference type="Gene3D" id="1.20.1720.10">
    <property type="entry name" value="Multidrug resistance protein D"/>
    <property type="match status" value="1"/>
</dbReference>
<feature type="transmembrane region" description="Helical" evidence="7">
    <location>
        <begin position="265"/>
        <end position="288"/>
    </location>
</feature>
<feature type="transmembrane region" description="Helical" evidence="7">
    <location>
        <begin position="52"/>
        <end position="73"/>
    </location>
</feature>
<dbReference type="InterPro" id="IPR020846">
    <property type="entry name" value="MFS_dom"/>
</dbReference>
<dbReference type="STRING" id="1176198.SAMN05444716_103369"/>
<dbReference type="GO" id="GO:0022857">
    <property type="term" value="F:transmembrane transporter activity"/>
    <property type="evidence" value="ECO:0007669"/>
    <property type="project" value="InterPro"/>
</dbReference>
<dbReference type="SUPFAM" id="SSF103473">
    <property type="entry name" value="MFS general substrate transporter"/>
    <property type="match status" value="1"/>
</dbReference>
<proteinExistence type="predicted"/>
<accession>A0A1I6RT34</accession>
<feature type="transmembrane region" description="Helical" evidence="7">
    <location>
        <begin position="117"/>
        <end position="136"/>
    </location>
</feature>
<keyword evidence="10" id="KW-1185">Reference proteome</keyword>
<evidence type="ECO:0000256" key="2">
    <source>
        <dbReference type="ARBA" id="ARBA00022692"/>
    </source>
</evidence>
<evidence type="ECO:0000313" key="9">
    <source>
        <dbReference type="EMBL" id="SFS67883.1"/>
    </source>
</evidence>
<dbReference type="AlphaFoldDB" id="A0A1I6RT34"/>
<feature type="domain" description="Major facilitator superfamily (MFS) profile" evidence="8">
    <location>
        <begin position="46"/>
        <end position="508"/>
    </location>
</feature>
<feature type="transmembrane region" description="Helical" evidence="7">
    <location>
        <begin position="175"/>
        <end position="198"/>
    </location>
</feature>
<feature type="transmembrane region" description="Helical" evidence="7">
    <location>
        <begin position="239"/>
        <end position="259"/>
    </location>
</feature>
<dbReference type="GO" id="GO:0005886">
    <property type="term" value="C:plasma membrane"/>
    <property type="evidence" value="ECO:0007669"/>
    <property type="project" value="UniProtKB-SubCell"/>
</dbReference>
<dbReference type="Pfam" id="PF07690">
    <property type="entry name" value="MFS_1"/>
    <property type="match status" value="1"/>
</dbReference>
<evidence type="ECO:0000256" key="1">
    <source>
        <dbReference type="ARBA" id="ARBA00004651"/>
    </source>
</evidence>
<feature type="transmembrane region" description="Helical" evidence="7">
    <location>
        <begin position="480"/>
        <end position="505"/>
    </location>
</feature>
<feature type="transmembrane region" description="Helical" evidence="7">
    <location>
        <begin position="210"/>
        <end position="227"/>
    </location>
</feature>
<protein>
    <submittedName>
        <fullName evidence="9">Major Facilitator Superfamily protein</fullName>
    </submittedName>
</protein>
<keyword evidence="5" id="KW-0046">Antibiotic resistance</keyword>
<evidence type="ECO:0000256" key="4">
    <source>
        <dbReference type="ARBA" id="ARBA00023136"/>
    </source>
</evidence>
<dbReference type="InterPro" id="IPR036259">
    <property type="entry name" value="MFS_trans_sf"/>
</dbReference>
<gene>
    <name evidence="9" type="ORF">SAMN05444716_103369</name>
</gene>
<keyword evidence="3 7" id="KW-1133">Transmembrane helix</keyword>
<dbReference type="PRINTS" id="PR01036">
    <property type="entry name" value="TCRTETB"/>
</dbReference>
<feature type="transmembrane region" description="Helical" evidence="7">
    <location>
        <begin position="408"/>
        <end position="432"/>
    </location>
</feature>
<dbReference type="GO" id="GO:0046677">
    <property type="term" value="P:response to antibiotic"/>
    <property type="evidence" value="ECO:0007669"/>
    <property type="project" value="UniProtKB-KW"/>
</dbReference>
<organism evidence="9 10">
    <name type="scientific">Streptomyces harbinensis</name>
    <dbReference type="NCBI Taxonomy" id="1176198"/>
    <lineage>
        <taxon>Bacteria</taxon>
        <taxon>Bacillati</taxon>
        <taxon>Actinomycetota</taxon>
        <taxon>Actinomycetes</taxon>
        <taxon>Kitasatosporales</taxon>
        <taxon>Streptomycetaceae</taxon>
        <taxon>Streptomyces</taxon>
    </lineage>
</organism>
<dbReference type="CDD" id="cd17321">
    <property type="entry name" value="MFS_MMR_MDR_like"/>
    <property type="match status" value="1"/>
</dbReference>
<dbReference type="Proteomes" id="UP000198873">
    <property type="component" value="Unassembled WGS sequence"/>
</dbReference>
<dbReference type="EMBL" id="FPAB01000003">
    <property type="protein sequence ID" value="SFS67883.1"/>
    <property type="molecule type" value="Genomic_DNA"/>
</dbReference>
<feature type="transmembrane region" description="Helical" evidence="7">
    <location>
        <begin position="347"/>
        <end position="365"/>
    </location>
</feature>
<dbReference type="Gene3D" id="1.20.1250.20">
    <property type="entry name" value="MFS general substrate transporter like domains"/>
    <property type="match status" value="1"/>
</dbReference>
<dbReference type="PROSITE" id="PS50850">
    <property type="entry name" value="MFS"/>
    <property type="match status" value="1"/>
</dbReference>
<comment type="subcellular location">
    <subcellularLocation>
        <location evidence="1">Cell membrane</location>
        <topology evidence="1">Multi-pass membrane protein</topology>
    </subcellularLocation>
</comment>
<sequence length="508" mass="51303">MIDGMTTSSSSAPRPRPSIRPGAPHRESDRAAPPHGPGPAERPAPGLGTARLLTTLSALLVSVVGFAAAGIAVPDIGASLGATAGEQSLVVSVYALGFAVPMVLGGRLGDLYGRRRLFLLGMAGFTLFSLVSALAPGITVLIAARALAGISAAAMVPQVLATITASTQGPERARAVALFGATAGGATAIGQVLGGVLLSVPLLGAPWRSVFAMSVLMGALAFVAALRRLPDTRASGHRSLDLTGTSLLGLALLALMVPVSQGGALGWPVWCWALLGASPVLFAVFWRWQVRLHRSDRVPLVPPPLFRLGSYRVGLVMALLLQSAFGAFTFLYAIATQTGLGWSPMRAALVLVPFSLCFLAVSIGSGRLAPRAGFRRLLVVGGGLQAAFLSVTAASVLLQGAGLRMGTFAVLLVGAGVGQAFMFGPLVGAMIAEVPPAAAGAASGVLQTTQQAAMGLGVAVAGGLLGAALASSAVPTAQDYTGALAVCMLVQAAFALVFAVCALALPRR</sequence>
<keyword evidence="2 7" id="KW-0812">Transmembrane</keyword>
<keyword evidence="4 7" id="KW-0472">Membrane</keyword>
<feature type="transmembrane region" description="Helical" evidence="7">
    <location>
        <begin position="377"/>
        <end position="402"/>
    </location>
</feature>
<evidence type="ECO:0000313" key="10">
    <source>
        <dbReference type="Proteomes" id="UP000198873"/>
    </source>
</evidence>
<feature type="transmembrane region" description="Helical" evidence="7">
    <location>
        <begin position="142"/>
        <end position="163"/>
    </location>
</feature>
<feature type="transmembrane region" description="Helical" evidence="7">
    <location>
        <begin position="309"/>
        <end position="335"/>
    </location>
</feature>
<feature type="region of interest" description="Disordered" evidence="6">
    <location>
        <begin position="1"/>
        <end position="46"/>
    </location>
</feature>
<evidence type="ECO:0000256" key="3">
    <source>
        <dbReference type="ARBA" id="ARBA00022989"/>
    </source>
</evidence>
<dbReference type="InterPro" id="IPR011701">
    <property type="entry name" value="MFS"/>
</dbReference>
<dbReference type="PANTHER" id="PTHR42718">
    <property type="entry name" value="MAJOR FACILITATOR SUPERFAMILY MULTIDRUG TRANSPORTER MFSC"/>
    <property type="match status" value="1"/>
</dbReference>
<reference evidence="10" key="1">
    <citation type="submission" date="2016-10" db="EMBL/GenBank/DDBJ databases">
        <authorList>
            <person name="Varghese N."/>
            <person name="Submissions S."/>
        </authorList>
    </citation>
    <scope>NUCLEOTIDE SEQUENCE [LARGE SCALE GENOMIC DNA]</scope>
    <source>
        <strain evidence="10">CGMCC 4.7047</strain>
    </source>
</reference>